<keyword evidence="1" id="KW-1133">Transmembrane helix</keyword>
<proteinExistence type="predicted"/>
<protein>
    <recommendedName>
        <fullName evidence="5">Tetratricopeptide repeat-containing protein</fullName>
    </recommendedName>
</protein>
<organism evidence="3 4">
    <name type="scientific">Phytopseudomonas dryadis</name>
    <dbReference type="NCBI Taxonomy" id="2487520"/>
    <lineage>
        <taxon>Bacteria</taxon>
        <taxon>Pseudomonadati</taxon>
        <taxon>Pseudomonadota</taxon>
        <taxon>Gammaproteobacteria</taxon>
        <taxon>Pseudomonadales</taxon>
        <taxon>Pseudomonadaceae</taxon>
        <taxon>Phytopseudomonas</taxon>
    </lineage>
</organism>
<reference evidence="3 4" key="1">
    <citation type="submission" date="2018-06" db="EMBL/GenBank/DDBJ databases">
        <title>Three novel Pseudomonas species isolated from symptomatic oak.</title>
        <authorList>
            <person name="Bueno-Gonzalez V."/>
            <person name="Brady C."/>
        </authorList>
    </citation>
    <scope>NUCLEOTIDE SEQUENCE [LARGE SCALE GENOMIC DNA]</scope>
    <source>
        <strain evidence="3 4">P26B</strain>
    </source>
</reference>
<keyword evidence="2" id="KW-0732">Signal</keyword>
<feature type="chain" id="PRO_5045345531" description="Tetratricopeptide repeat-containing protein" evidence="2">
    <location>
        <begin position="23"/>
        <end position="703"/>
    </location>
</feature>
<dbReference type="PROSITE" id="PS51257">
    <property type="entry name" value="PROKAR_LIPOPROTEIN"/>
    <property type="match status" value="1"/>
</dbReference>
<evidence type="ECO:0000313" key="3">
    <source>
        <dbReference type="EMBL" id="TBV07664.1"/>
    </source>
</evidence>
<dbReference type="Proteomes" id="UP000291334">
    <property type="component" value="Unassembled WGS sequence"/>
</dbReference>
<gene>
    <name evidence="3" type="ORF">DNK34_08130</name>
</gene>
<comment type="caution">
    <text evidence="3">The sequence shown here is derived from an EMBL/GenBank/DDBJ whole genome shotgun (WGS) entry which is preliminary data.</text>
</comment>
<dbReference type="RefSeq" id="WP_131173228.1">
    <property type="nucleotide sequence ID" value="NZ_QJUM01000007.1"/>
</dbReference>
<name>A0ABY1Z8I5_9GAMM</name>
<evidence type="ECO:0000256" key="2">
    <source>
        <dbReference type="SAM" id="SignalP"/>
    </source>
</evidence>
<keyword evidence="1" id="KW-0812">Transmembrane</keyword>
<dbReference type="Gene3D" id="1.25.40.10">
    <property type="entry name" value="Tetratricopeptide repeat domain"/>
    <property type="match status" value="1"/>
</dbReference>
<keyword evidence="4" id="KW-1185">Reference proteome</keyword>
<accession>A0ABY1Z8I5</accession>
<evidence type="ECO:0008006" key="5">
    <source>
        <dbReference type="Google" id="ProtNLM"/>
    </source>
</evidence>
<evidence type="ECO:0000313" key="4">
    <source>
        <dbReference type="Proteomes" id="UP000291334"/>
    </source>
</evidence>
<evidence type="ECO:0000256" key="1">
    <source>
        <dbReference type="SAM" id="Phobius"/>
    </source>
</evidence>
<feature type="signal peptide" evidence="2">
    <location>
        <begin position="1"/>
        <end position="22"/>
    </location>
</feature>
<dbReference type="EMBL" id="QJUM01000007">
    <property type="protein sequence ID" value="TBV07664.1"/>
    <property type="molecule type" value="Genomic_DNA"/>
</dbReference>
<feature type="transmembrane region" description="Helical" evidence="1">
    <location>
        <begin position="678"/>
        <end position="696"/>
    </location>
</feature>
<dbReference type="InterPro" id="IPR011990">
    <property type="entry name" value="TPR-like_helical_dom_sf"/>
</dbReference>
<keyword evidence="1" id="KW-0472">Membrane</keyword>
<sequence>MHKTDWRLAFALATLLPLAAQACGPDFPYRLLDDRANALSELPEGNFNFEVSRLGTAIEQLGQAGAGTLSNYWYDDDAYTSARDQAEREQMPTAQAQRIATLRTLDDPAQVEAQGRDLPAELRLYTAGAVAFARGDDARASDYFRRVLALPAEQRALRSTWAAYSLGRSLARQAQDTDEDARLALLQRAAEAYRQARDLHIEGFSDPLELGIASLGEEARLALLRDDWAGAIHLYASQSRHGSATGTSSLRQVARALMALPPERLATLLDQPPVQRLLTAQLFSRLDSFDPLSEATQALIEQLQKLPVAALENADRLAALSYQRGDYGNARRFLEQAGDSGLAWWLRAKLALQRGDKPAALQAYAAAAKAFPREESWGLRMTEGGTYETVQPGCRIGGEMAILALERGDYLDAFEQLYRGGELYWMDAALVAERVLSVDELKGYVDAHIAAEDQPAEDWRQPVANRMRELLARRLVREGRSEQAIAYFNRDELRDQARQYQTALDQAESAWTDIGKAEGYYRAAIVAREGLDLMGYELDPDNVWFGGSFYFATRREARLQPAGLLSAAEAERQNASAANPDRRFHYRYVAADLASRAADHLPPRSQAFAVSLCLATGWTLERAPDIARGYYRRYVEQGPYVPWARHFGYDCPEANFDGARALLWQQRQQAVRQALRPYKYLLAAIPVLLLAGVVLWRRRRSGN</sequence>